<keyword evidence="2" id="KW-1185">Reference proteome</keyword>
<dbReference type="Proteomes" id="UP000805649">
    <property type="component" value="Unassembled WGS sequence"/>
</dbReference>
<evidence type="ECO:0000313" key="2">
    <source>
        <dbReference type="Proteomes" id="UP000805649"/>
    </source>
</evidence>
<name>A0ACC3YQW3_COLTU</name>
<dbReference type="EMBL" id="VUJX02000007">
    <property type="protein sequence ID" value="KAL0934324.1"/>
    <property type="molecule type" value="Genomic_DNA"/>
</dbReference>
<accession>A0ACC3YQW3</accession>
<protein>
    <submittedName>
        <fullName evidence="1">Uncharacterized protein</fullName>
    </submittedName>
</protein>
<evidence type="ECO:0000313" key="1">
    <source>
        <dbReference type="EMBL" id="KAL0934324.1"/>
    </source>
</evidence>
<reference evidence="1 2" key="1">
    <citation type="journal article" date="2020" name="Phytopathology">
        <title>Genome Sequence Resources of Colletotrichum truncatum, C. plurivorum, C. musicola, and C. sojae: Four Species Pathogenic to Soybean (Glycine max).</title>
        <authorList>
            <person name="Rogerio F."/>
            <person name="Boufleur T.R."/>
            <person name="Ciampi-Guillardi M."/>
            <person name="Sukno S.A."/>
            <person name="Thon M.R."/>
            <person name="Massola Junior N.S."/>
            <person name="Baroncelli R."/>
        </authorList>
    </citation>
    <scope>NUCLEOTIDE SEQUENCE [LARGE SCALE GENOMIC DNA]</scope>
    <source>
        <strain evidence="1 2">CMES1059</strain>
    </source>
</reference>
<comment type="caution">
    <text evidence="1">The sequence shown here is derived from an EMBL/GenBank/DDBJ whole genome shotgun (WGS) entry which is preliminary data.</text>
</comment>
<gene>
    <name evidence="1" type="ORF">CTRU02_211123</name>
</gene>
<proteinExistence type="predicted"/>
<sequence>MRKGLGHEGIVTSRRNQLTPHRVHVPETYLFPFALLACLGISAAATSNLFAEQSCELKSAPPRLQPRQSAQLSHQSLGDAELFEPHR</sequence>
<organism evidence="1 2">
    <name type="scientific">Colletotrichum truncatum</name>
    <name type="common">Anthracnose fungus</name>
    <name type="synonym">Colletotrichum capsici</name>
    <dbReference type="NCBI Taxonomy" id="5467"/>
    <lineage>
        <taxon>Eukaryota</taxon>
        <taxon>Fungi</taxon>
        <taxon>Dikarya</taxon>
        <taxon>Ascomycota</taxon>
        <taxon>Pezizomycotina</taxon>
        <taxon>Sordariomycetes</taxon>
        <taxon>Hypocreomycetidae</taxon>
        <taxon>Glomerellales</taxon>
        <taxon>Glomerellaceae</taxon>
        <taxon>Colletotrichum</taxon>
        <taxon>Colletotrichum truncatum species complex</taxon>
    </lineage>
</organism>